<name>A0A6G0RFN7_9STRA</name>
<comment type="caution">
    <text evidence="2">The sequence shown here is derived from an EMBL/GenBank/DDBJ whole genome shotgun (WGS) entry which is preliminary data.</text>
</comment>
<organism evidence="2 3">
    <name type="scientific">Phytophthora fragariae</name>
    <dbReference type="NCBI Taxonomy" id="53985"/>
    <lineage>
        <taxon>Eukaryota</taxon>
        <taxon>Sar</taxon>
        <taxon>Stramenopiles</taxon>
        <taxon>Oomycota</taxon>
        <taxon>Peronosporomycetes</taxon>
        <taxon>Peronosporales</taxon>
        <taxon>Peronosporaceae</taxon>
        <taxon>Phytophthora</taxon>
    </lineage>
</organism>
<protein>
    <recommendedName>
        <fullName evidence="4">Secreted protein</fullName>
    </recommendedName>
</protein>
<dbReference type="Proteomes" id="UP000486351">
    <property type="component" value="Unassembled WGS sequence"/>
</dbReference>
<gene>
    <name evidence="2" type="ORF">PF008_g15057</name>
</gene>
<proteinExistence type="predicted"/>
<dbReference type="AlphaFoldDB" id="A0A6G0RFN7"/>
<reference evidence="2 3" key="1">
    <citation type="submission" date="2018-09" db="EMBL/GenBank/DDBJ databases">
        <title>Genomic investigation of the strawberry pathogen Phytophthora fragariae indicates pathogenicity is determined by transcriptional variation in three key races.</title>
        <authorList>
            <person name="Adams T.M."/>
            <person name="Armitage A.D."/>
            <person name="Sobczyk M.K."/>
            <person name="Bates H.J."/>
            <person name="Dunwell J.M."/>
            <person name="Nellist C.F."/>
            <person name="Harrison R.J."/>
        </authorList>
    </citation>
    <scope>NUCLEOTIDE SEQUENCE [LARGE SCALE GENOMIC DNA]</scope>
    <source>
        <strain evidence="2 3">NOV-77</strain>
    </source>
</reference>
<evidence type="ECO:0008006" key="4">
    <source>
        <dbReference type="Google" id="ProtNLM"/>
    </source>
</evidence>
<dbReference type="EMBL" id="QXFY01000960">
    <property type="protein sequence ID" value="KAE9332201.1"/>
    <property type="molecule type" value="Genomic_DNA"/>
</dbReference>
<keyword evidence="1" id="KW-0732">Signal</keyword>
<sequence length="67" mass="7930">MFFSFMVELMAVPIAVFSYVHDPLDREYTVLGRKLRSCTGLNWCERRRHRTWSRPMPSSFTPIHDGP</sequence>
<feature type="chain" id="PRO_5026294396" description="Secreted protein" evidence="1">
    <location>
        <begin position="19"/>
        <end position="67"/>
    </location>
</feature>
<evidence type="ECO:0000256" key="1">
    <source>
        <dbReference type="SAM" id="SignalP"/>
    </source>
</evidence>
<accession>A0A6G0RFN7</accession>
<feature type="signal peptide" evidence="1">
    <location>
        <begin position="1"/>
        <end position="18"/>
    </location>
</feature>
<evidence type="ECO:0000313" key="3">
    <source>
        <dbReference type="Proteomes" id="UP000486351"/>
    </source>
</evidence>
<evidence type="ECO:0000313" key="2">
    <source>
        <dbReference type="EMBL" id="KAE9332201.1"/>
    </source>
</evidence>